<dbReference type="AlphaFoldDB" id="A0A4R0XB67"/>
<dbReference type="InterPro" id="IPR006015">
    <property type="entry name" value="Universal_stress_UspA"/>
</dbReference>
<accession>A0A4R0XB67</accession>
<dbReference type="PANTHER" id="PTHR46268:SF6">
    <property type="entry name" value="UNIVERSAL STRESS PROTEIN UP12"/>
    <property type="match status" value="1"/>
</dbReference>
<dbReference type="PANTHER" id="PTHR46268">
    <property type="entry name" value="STRESS RESPONSE PROTEIN NHAX"/>
    <property type="match status" value="1"/>
</dbReference>
<dbReference type="SUPFAM" id="SSF52402">
    <property type="entry name" value="Adenine nucleotide alpha hydrolases-like"/>
    <property type="match status" value="1"/>
</dbReference>
<comment type="similarity">
    <text evidence="1">Belongs to the universal stress protein A family.</text>
</comment>
<dbReference type="Gene3D" id="3.40.50.620">
    <property type="entry name" value="HUPs"/>
    <property type="match status" value="1"/>
</dbReference>
<dbReference type="Proteomes" id="UP000294200">
    <property type="component" value="Unassembled WGS sequence"/>
</dbReference>
<evidence type="ECO:0000259" key="2">
    <source>
        <dbReference type="Pfam" id="PF00582"/>
    </source>
</evidence>
<sequence length="171" mass="18891">MAARRSPRHGGFMYTRILVAVDGSNTSRRAFDGALNLASKLGATLRAFYAVENTPMYFDAPGYDPSILRNRLVEQGKELTVELSARCARRGYRAISRWARRRRSTTCQRSCCAPRPDFNADLIIMGTHGRRGMQRLILGSVAERCVRQSTLPVLLIPSAASGGEAEEEAKA</sequence>
<evidence type="ECO:0000313" key="3">
    <source>
        <dbReference type="EMBL" id="TCG07586.1"/>
    </source>
</evidence>
<comment type="caution">
    <text evidence="3">The sequence shown here is derived from an EMBL/GenBank/DDBJ whole genome shotgun (WGS) entry which is preliminary data.</text>
</comment>
<gene>
    <name evidence="3" type="ORF">BZM27_18320</name>
</gene>
<dbReference type="CDD" id="cd00293">
    <property type="entry name" value="USP-like"/>
    <property type="match status" value="1"/>
</dbReference>
<evidence type="ECO:0000256" key="1">
    <source>
        <dbReference type="ARBA" id="ARBA00008791"/>
    </source>
</evidence>
<dbReference type="InterPro" id="IPR006016">
    <property type="entry name" value="UspA"/>
</dbReference>
<keyword evidence="4" id="KW-1185">Reference proteome</keyword>
<name>A0A4R0XB67_9BURK</name>
<dbReference type="InterPro" id="IPR014729">
    <property type="entry name" value="Rossmann-like_a/b/a_fold"/>
</dbReference>
<organism evidence="3 4">
    <name type="scientific">Paraburkholderia steynii</name>
    <dbReference type="NCBI Taxonomy" id="1245441"/>
    <lineage>
        <taxon>Bacteria</taxon>
        <taxon>Pseudomonadati</taxon>
        <taxon>Pseudomonadota</taxon>
        <taxon>Betaproteobacteria</taxon>
        <taxon>Burkholderiales</taxon>
        <taxon>Burkholderiaceae</taxon>
        <taxon>Paraburkholderia</taxon>
    </lineage>
</organism>
<dbReference type="Pfam" id="PF00582">
    <property type="entry name" value="Usp"/>
    <property type="match status" value="1"/>
</dbReference>
<evidence type="ECO:0000313" key="4">
    <source>
        <dbReference type="Proteomes" id="UP000294200"/>
    </source>
</evidence>
<protein>
    <submittedName>
        <fullName evidence="3">Universal stress protein UspA</fullName>
    </submittedName>
</protein>
<dbReference type="PRINTS" id="PR01438">
    <property type="entry name" value="UNVRSLSTRESS"/>
</dbReference>
<dbReference type="EMBL" id="MWML01000061">
    <property type="protein sequence ID" value="TCG07586.1"/>
    <property type="molecule type" value="Genomic_DNA"/>
</dbReference>
<feature type="domain" description="UspA" evidence="2">
    <location>
        <begin position="13"/>
        <end position="157"/>
    </location>
</feature>
<reference evidence="3 4" key="1">
    <citation type="submission" date="2017-02" db="EMBL/GenBank/DDBJ databases">
        <title>Paraburkholderia sophoroidis sp. nov. and Paraburkholderia steynii sp. nov. rhizobial symbionts of the fynbos legume Hypocalyptus sophoroides.</title>
        <authorList>
            <person name="Steenkamp E.T."/>
            <person name="Beukes C.W."/>
            <person name="Van Zyl E."/>
            <person name="Avontuur J."/>
            <person name="Chan W.Y."/>
            <person name="Hassen A."/>
            <person name="Palmer M."/>
            <person name="Mthombeni L."/>
            <person name="Phalane F."/>
            <person name="Sereme K."/>
            <person name="Venter S.N."/>
        </authorList>
    </citation>
    <scope>NUCLEOTIDE SEQUENCE [LARGE SCALE GENOMIC DNA]</scope>
    <source>
        <strain evidence="3 4">HC1.1ba</strain>
    </source>
</reference>
<proteinExistence type="inferred from homology"/>